<gene>
    <name evidence="3" type="ORF">SAMN05443244_1315</name>
</gene>
<organism evidence="3 4">
    <name type="scientific">Terriglobus roseus</name>
    <dbReference type="NCBI Taxonomy" id="392734"/>
    <lineage>
        <taxon>Bacteria</taxon>
        <taxon>Pseudomonadati</taxon>
        <taxon>Acidobacteriota</taxon>
        <taxon>Terriglobia</taxon>
        <taxon>Terriglobales</taxon>
        <taxon>Acidobacteriaceae</taxon>
        <taxon>Terriglobus</taxon>
    </lineage>
</organism>
<evidence type="ECO:0000313" key="4">
    <source>
        <dbReference type="Proteomes" id="UP000182409"/>
    </source>
</evidence>
<feature type="chain" id="PRO_5010183620" evidence="2">
    <location>
        <begin position="31"/>
        <end position="421"/>
    </location>
</feature>
<feature type="region of interest" description="Disordered" evidence="1">
    <location>
        <begin position="289"/>
        <end position="346"/>
    </location>
</feature>
<feature type="compositionally biased region" description="Low complexity" evidence="1">
    <location>
        <begin position="289"/>
        <end position="311"/>
    </location>
</feature>
<sequence>MISQRVALAGVLCGVAIAPIVLTGVAAAQAAATPRVLGTVKSISGNTLIVAADGTGAISTVTVADGARVQQSADLKTVSAATLDLLAVGDRVLATGTGDATTLTATRVIMIKSTAIAQRNAATQADWNRRGSGGIVKTVAPANNTISISSGKKDVTVTTTGSTIYRRYAPGSVKFEDAKPGTLAEIQAGDQLRVRGDKSPDGTSITADEIVFGSFKNLSGTIVSVNLAANSLVIKDLATKKNETVSISDASDLRNLPPEMAARFAPAGARAAGAGGFAGRAGGAAAGAGAPAGAAAPAAGTPPAGAGDAAAAGGGRPGGYGGGSGGPGGGAPGGRPGGPGGRGAADLATMIPRLPKTTVADLKSGQALMIVASGSGGAGPYTAITVLSGVEPLLTGPAGSEMTISPWSMGAGEGGGGGAAE</sequence>
<evidence type="ECO:0000313" key="3">
    <source>
        <dbReference type="EMBL" id="SEB60912.1"/>
    </source>
</evidence>
<protein>
    <submittedName>
        <fullName evidence="3">Uncharacterized protein</fullName>
    </submittedName>
</protein>
<evidence type="ECO:0000256" key="1">
    <source>
        <dbReference type="SAM" id="MobiDB-lite"/>
    </source>
</evidence>
<keyword evidence="2" id="KW-0732">Signal</keyword>
<feature type="compositionally biased region" description="Gly residues" evidence="1">
    <location>
        <begin position="312"/>
        <end position="343"/>
    </location>
</feature>
<evidence type="ECO:0000256" key="2">
    <source>
        <dbReference type="SAM" id="SignalP"/>
    </source>
</evidence>
<dbReference type="EMBL" id="FNSD01000001">
    <property type="protein sequence ID" value="SEB60912.1"/>
    <property type="molecule type" value="Genomic_DNA"/>
</dbReference>
<proteinExistence type="predicted"/>
<reference evidence="3 4" key="1">
    <citation type="submission" date="2016-10" db="EMBL/GenBank/DDBJ databases">
        <authorList>
            <person name="de Groot N.N."/>
        </authorList>
    </citation>
    <scope>NUCLEOTIDE SEQUENCE [LARGE SCALE GENOMIC DNA]</scope>
    <source>
        <strain evidence="3 4">AB35.6</strain>
    </source>
</reference>
<name>A0A1H4KSN3_9BACT</name>
<feature type="signal peptide" evidence="2">
    <location>
        <begin position="1"/>
        <end position="30"/>
    </location>
</feature>
<dbReference type="Proteomes" id="UP000182409">
    <property type="component" value="Unassembled WGS sequence"/>
</dbReference>
<accession>A0A1H4KSN3</accession>
<dbReference type="AlphaFoldDB" id="A0A1H4KSN3"/>